<name>A0A0P6WFU5_9BACI</name>
<dbReference type="RefSeq" id="WP_060672090.1">
    <property type="nucleotide sequence ID" value="NZ_JBCNGU010000018.1"/>
</dbReference>
<dbReference type="Proteomes" id="UP000050398">
    <property type="component" value="Unassembled WGS sequence"/>
</dbReference>
<sequence length="182" mass="20874">MYWVIALFDDKTEELIKGIWKELAVKNISYYEEEINDARPHITLGSYTELDKEAYIESLDTFYEHMVSFSITFNTVGSFLNFGTLFLSPTVTRELLDFHSSHYDHFHSFNHQANPLYLPGNWIPHCTLANKLSPEKLAEGFEHCLGRGDTIKAEITDIAIIELIDDSEDCMEAPIIFTKSLG</sequence>
<dbReference type="Pfam" id="PF13563">
    <property type="entry name" value="2_5_RNA_ligase2"/>
    <property type="match status" value="1"/>
</dbReference>
<dbReference type="PANTHER" id="PTHR36039:SF2">
    <property type="entry name" value="RNA LIGASE_CYCLIC NUCLEOTIDE PHOSPHODIESTERASE FAMILY PROTEIN"/>
    <property type="match status" value="1"/>
</dbReference>
<proteinExistence type="predicted"/>
<dbReference type="PANTHER" id="PTHR36039">
    <property type="match status" value="1"/>
</dbReference>
<evidence type="ECO:0000313" key="2">
    <source>
        <dbReference type="Proteomes" id="UP000050398"/>
    </source>
</evidence>
<dbReference type="OrthoDB" id="463286at2"/>
<dbReference type="AlphaFoldDB" id="A0A0P6WFU5"/>
<reference evidence="1 2" key="1">
    <citation type="submission" date="2015-08" db="EMBL/GenBank/DDBJ databases">
        <title>Draft Genome Sequence of Bacillus vietnamensis UCD-SED5.</title>
        <authorList>
            <person name="Lee R.D."/>
            <person name="Jospin G."/>
            <person name="Lang J.M."/>
            <person name="Coil D.A."/>
            <person name="Eisen J.A."/>
        </authorList>
    </citation>
    <scope>NUCLEOTIDE SEQUENCE [LARGE SCALE GENOMIC DNA]</scope>
    <source>
        <strain evidence="1 2">UCD-SED5</strain>
    </source>
</reference>
<accession>A0A0P6WFU5</accession>
<dbReference type="EMBL" id="LIXZ01000005">
    <property type="protein sequence ID" value="KPL60120.1"/>
    <property type="molecule type" value="Genomic_DNA"/>
</dbReference>
<dbReference type="PATRIC" id="fig|218284.4.peg.3366"/>
<evidence type="ECO:0008006" key="3">
    <source>
        <dbReference type="Google" id="ProtNLM"/>
    </source>
</evidence>
<gene>
    <name evidence="1" type="ORF">AM506_08655</name>
</gene>
<protein>
    <recommendedName>
        <fullName evidence="3">2'-5' RNA ligase family protein</fullName>
    </recommendedName>
</protein>
<organism evidence="1 2">
    <name type="scientific">Rossellomorea vietnamensis</name>
    <dbReference type="NCBI Taxonomy" id="218284"/>
    <lineage>
        <taxon>Bacteria</taxon>
        <taxon>Bacillati</taxon>
        <taxon>Bacillota</taxon>
        <taxon>Bacilli</taxon>
        <taxon>Bacillales</taxon>
        <taxon>Bacillaceae</taxon>
        <taxon>Rossellomorea</taxon>
    </lineage>
</organism>
<evidence type="ECO:0000313" key="1">
    <source>
        <dbReference type="EMBL" id="KPL60120.1"/>
    </source>
</evidence>
<comment type="caution">
    <text evidence="1">The sequence shown here is derived from an EMBL/GenBank/DDBJ whole genome shotgun (WGS) entry which is preliminary data.</text>
</comment>
<dbReference type="Gene3D" id="3.90.1140.10">
    <property type="entry name" value="Cyclic phosphodiesterase"/>
    <property type="match status" value="1"/>
</dbReference>
<dbReference type="SUPFAM" id="SSF55144">
    <property type="entry name" value="LigT-like"/>
    <property type="match status" value="1"/>
</dbReference>
<dbReference type="InterPro" id="IPR009097">
    <property type="entry name" value="Cyclic_Pdiesterase"/>
</dbReference>